<reference evidence="1" key="1">
    <citation type="submission" date="2023-03" db="EMBL/GenBank/DDBJ databases">
        <title>Massive genome expansion in bonnet fungi (Mycena s.s.) driven by repeated elements and novel gene families across ecological guilds.</title>
        <authorList>
            <consortium name="Lawrence Berkeley National Laboratory"/>
            <person name="Harder C.B."/>
            <person name="Miyauchi S."/>
            <person name="Viragh M."/>
            <person name="Kuo A."/>
            <person name="Thoen E."/>
            <person name="Andreopoulos B."/>
            <person name="Lu D."/>
            <person name="Skrede I."/>
            <person name="Drula E."/>
            <person name="Henrissat B."/>
            <person name="Morin E."/>
            <person name="Kohler A."/>
            <person name="Barry K."/>
            <person name="LaButti K."/>
            <person name="Morin E."/>
            <person name="Salamov A."/>
            <person name="Lipzen A."/>
            <person name="Mereny Z."/>
            <person name="Hegedus B."/>
            <person name="Baldrian P."/>
            <person name="Stursova M."/>
            <person name="Weitz H."/>
            <person name="Taylor A."/>
            <person name="Grigoriev I.V."/>
            <person name="Nagy L.G."/>
            <person name="Martin F."/>
            <person name="Kauserud H."/>
        </authorList>
    </citation>
    <scope>NUCLEOTIDE SEQUENCE</scope>
    <source>
        <strain evidence="1">9144</strain>
    </source>
</reference>
<evidence type="ECO:0000313" key="1">
    <source>
        <dbReference type="EMBL" id="KAJ7203785.1"/>
    </source>
</evidence>
<accession>A0AAD6Y6B9</accession>
<proteinExistence type="predicted"/>
<sequence length="204" mass="22298">CWAVDVLRILPLFSADTRVCIDDCFGLKEVHLTSVHTAVSDLSLCCYEEEVAVTLLGALTAPCLRKFYFTGHFSILPITAFFDRSSCALTLLAIRRAQGQYPNGFQVALDLLTLLASPHARDIVDLEVELNPMPKQFADALVAGTIVPNLRALTLQNCHWLDGGPGAVASPVFQSLWLSHPRLPFSQVIQALKSSGLEVVTFSE</sequence>
<protein>
    <submittedName>
        <fullName evidence="1">Uncharacterized protein</fullName>
    </submittedName>
</protein>
<organism evidence="1 2">
    <name type="scientific">Mycena pura</name>
    <dbReference type="NCBI Taxonomy" id="153505"/>
    <lineage>
        <taxon>Eukaryota</taxon>
        <taxon>Fungi</taxon>
        <taxon>Dikarya</taxon>
        <taxon>Basidiomycota</taxon>
        <taxon>Agaricomycotina</taxon>
        <taxon>Agaricomycetes</taxon>
        <taxon>Agaricomycetidae</taxon>
        <taxon>Agaricales</taxon>
        <taxon>Marasmiineae</taxon>
        <taxon>Mycenaceae</taxon>
        <taxon>Mycena</taxon>
    </lineage>
</organism>
<comment type="caution">
    <text evidence="1">The sequence shown here is derived from an EMBL/GenBank/DDBJ whole genome shotgun (WGS) entry which is preliminary data.</text>
</comment>
<dbReference type="AlphaFoldDB" id="A0AAD6Y6B9"/>
<feature type="non-terminal residue" evidence="1">
    <location>
        <position position="204"/>
    </location>
</feature>
<keyword evidence="2" id="KW-1185">Reference proteome</keyword>
<evidence type="ECO:0000313" key="2">
    <source>
        <dbReference type="Proteomes" id="UP001219525"/>
    </source>
</evidence>
<dbReference type="Proteomes" id="UP001219525">
    <property type="component" value="Unassembled WGS sequence"/>
</dbReference>
<dbReference type="EMBL" id="JARJCW010000049">
    <property type="protein sequence ID" value="KAJ7203785.1"/>
    <property type="molecule type" value="Genomic_DNA"/>
</dbReference>
<name>A0AAD6Y6B9_9AGAR</name>
<gene>
    <name evidence="1" type="ORF">GGX14DRAFT_461156</name>
</gene>